<organism evidence="1 2">
    <name type="scientific">Legionella waltersii</name>
    <dbReference type="NCBI Taxonomy" id="66969"/>
    <lineage>
        <taxon>Bacteria</taxon>
        <taxon>Pseudomonadati</taxon>
        <taxon>Pseudomonadota</taxon>
        <taxon>Gammaproteobacteria</taxon>
        <taxon>Legionellales</taxon>
        <taxon>Legionellaceae</taxon>
        <taxon>Legionella</taxon>
    </lineage>
</organism>
<name>A0A0W1ACJ8_9GAMM</name>
<reference evidence="1 2" key="1">
    <citation type="submission" date="2015-11" db="EMBL/GenBank/DDBJ databases">
        <title>Genomic analysis of 38 Legionella species identifies large and diverse effector repertoires.</title>
        <authorList>
            <person name="Burstein D."/>
            <person name="Amaro F."/>
            <person name="Zusman T."/>
            <person name="Lifshitz Z."/>
            <person name="Cohen O."/>
            <person name="Gilbert J.A."/>
            <person name="Pupko T."/>
            <person name="Shuman H.A."/>
            <person name="Segal G."/>
        </authorList>
    </citation>
    <scope>NUCLEOTIDE SEQUENCE [LARGE SCALE GENOMIC DNA]</scope>
    <source>
        <strain evidence="1 2">ATCC 51914</strain>
    </source>
</reference>
<accession>A0A0W1ACJ8</accession>
<dbReference type="Proteomes" id="UP000054729">
    <property type="component" value="Unassembled WGS sequence"/>
</dbReference>
<dbReference type="PATRIC" id="fig|66969.6.peg.1752"/>
<dbReference type="EMBL" id="LNZB01000038">
    <property type="protein sequence ID" value="KTD78835.1"/>
    <property type="molecule type" value="Genomic_DNA"/>
</dbReference>
<sequence length="191" mass="21031">MISHEVPPVISHEVPPVISHEVSQVISHEVSQVDSHEVSQVDSHEAPPVISHDVPPVISHQVSQVVFPNLAASFWARICTANDSYDAHPILVENTKKAMVAPKGTKEVIDEINRLNKATGLFSCGAKQKAKNIEEALQKAIKNKSVVDVRLDVNVKNALSQHRICGFFGKARALVNIENQLLIEYPSKTNR</sequence>
<evidence type="ECO:0000313" key="1">
    <source>
        <dbReference type="EMBL" id="KTD78835.1"/>
    </source>
</evidence>
<gene>
    <name evidence="1" type="ORF">Lwal_1605</name>
</gene>
<evidence type="ECO:0000313" key="2">
    <source>
        <dbReference type="Proteomes" id="UP000054729"/>
    </source>
</evidence>
<comment type="caution">
    <text evidence="1">The sequence shown here is derived from an EMBL/GenBank/DDBJ whole genome shotgun (WGS) entry which is preliminary data.</text>
</comment>
<dbReference type="AlphaFoldDB" id="A0A0W1ACJ8"/>
<protein>
    <submittedName>
        <fullName evidence="1">Uncharacterized protein</fullName>
    </submittedName>
</protein>
<keyword evidence="2" id="KW-1185">Reference proteome</keyword>
<proteinExistence type="predicted"/>